<proteinExistence type="predicted"/>
<dbReference type="PANTHER" id="PTHR43592">
    <property type="entry name" value="CAAX AMINO TERMINAL PROTEASE"/>
    <property type="match status" value="1"/>
</dbReference>
<dbReference type="RefSeq" id="WP_343801349.1">
    <property type="nucleotide sequence ID" value="NZ_BAAADJ010000057.1"/>
</dbReference>
<dbReference type="Pfam" id="PF02517">
    <property type="entry name" value="Rce1-like"/>
    <property type="match status" value="1"/>
</dbReference>
<feature type="transmembrane region" description="Helical" evidence="1">
    <location>
        <begin position="85"/>
        <end position="106"/>
    </location>
</feature>
<evidence type="ECO:0000259" key="2">
    <source>
        <dbReference type="Pfam" id="PF02517"/>
    </source>
</evidence>
<reference evidence="4" key="1">
    <citation type="journal article" date="2019" name="Int. J. Syst. Evol. Microbiol.">
        <title>The Global Catalogue of Microorganisms (GCM) 10K type strain sequencing project: providing services to taxonomists for standard genome sequencing and annotation.</title>
        <authorList>
            <consortium name="The Broad Institute Genomics Platform"/>
            <consortium name="The Broad Institute Genome Sequencing Center for Infectious Disease"/>
            <person name="Wu L."/>
            <person name="Ma J."/>
        </authorList>
    </citation>
    <scope>NUCLEOTIDE SEQUENCE [LARGE SCALE GENOMIC DNA]</scope>
    <source>
        <strain evidence="4">JCM 9731</strain>
    </source>
</reference>
<keyword evidence="1" id="KW-0812">Transmembrane</keyword>
<feature type="transmembrane region" description="Helical" evidence="1">
    <location>
        <begin position="175"/>
        <end position="194"/>
    </location>
</feature>
<keyword evidence="1" id="KW-1133">Transmembrane helix</keyword>
<feature type="transmembrane region" description="Helical" evidence="1">
    <location>
        <begin position="6"/>
        <end position="24"/>
    </location>
</feature>
<feature type="transmembrane region" description="Helical" evidence="1">
    <location>
        <begin position="45"/>
        <end position="65"/>
    </location>
</feature>
<sequence>MVIGFWVLLVFLLVYEPIIGYFDFQKFLKKVVIDDGARVRYYVNSIIGLWMPTLFILLLILFTDLTMGQIGLSIPNINTELLGPWVTYVGLGLGSLSLLFILYYILGYHFSEKMKKQLTDKKTKEWENSSISVMLPVSKKEKKLWNYVSLTAGITEEIIYRGFLIYALTYLFPELSIWVVIVVASLIFGLAHTYQGFIVGVTRTAIVGVIFSILYIGLDSILPLILLHFLLDYIVKLGDENKQAQDS</sequence>
<dbReference type="PANTHER" id="PTHR43592:SF15">
    <property type="entry name" value="CAAX AMINO TERMINAL PROTEASE FAMILY PROTEIN"/>
    <property type="match status" value="1"/>
</dbReference>
<gene>
    <name evidence="3" type="ORF">GCM10008967_32990</name>
</gene>
<dbReference type="EMBL" id="BAAADJ010000057">
    <property type="protein sequence ID" value="GAA0340003.1"/>
    <property type="molecule type" value="Genomic_DNA"/>
</dbReference>
<comment type="caution">
    <text evidence="3">The sequence shown here is derived from an EMBL/GenBank/DDBJ whole genome shotgun (WGS) entry which is preliminary data.</text>
</comment>
<protein>
    <recommendedName>
        <fullName evidence="2">CAAX prenyl protease 2/Lysostaphin resistance protein A-like domain-containing protein</fullName>
    </recommendedName>
</protein>
<feature type="transmembrane region" description="Helical" evidence="1">
    <location>
        <begin position="206"/>
        <end position="231"/>
    </location>
</feature>
<name>A0ABP3G9D5_9BACI</name>
<dbReference type="InterPro" id="IPR003675">
    <property type="entry name" value="Rce1/LyrA-like_dom"/>
</dbReference>
<evidence type="ECO:0000256" key="1">
    <source>
        <dbReference type="SAM" id="Phobius"/>
    </source>
</evidence>
<feature type="transmembrane region" description="Helical" evidence="1">
    <location>
        <begin position="144"/>
        <end position="169"/>
    </location>
</feature>
<keyword evidence="1" id="KW-0472">Membrane</keyword>
<keyword evidence="4" id="KW-1185">Reference proteome</keyword>
<evidence type="ECO:0000313" key="3">
    <source>
        <dbReference type="EMBL" id="GAA0340003.1"/>
    </source>
</evidence>
<organism evidence="3 4">
    <name type="scientific">Bacillus carboniphilus</name>
    <dbReference type="NCBI Taxonomy" id="86663"/>
    <lineage>
        <taxon>Bacteria</taxon>
        <taxon>Bacillati</taxon>
        <taxon>Bacillota</taxon>
        <taxon>Bacilli</taxon>
        <taxon>Bacillales</taxon>
        <taxon>Bacillaceae</taxon>
        <taxon>Bacillus</taxon>
    </lineage>
</organism>
<dbReference type="Proteomes" id="UP001500782">
    <property type="component" value="Unassembled WGS sequence"/>
</dbReference>
<feature type="domain" description="CAAX prenyl protease 2/Lysostaphin resistance protein A-like" evidence="2">
    <location>
        <begin position="147"/>
        <end position="233"/>
    </location>
</feature>
<evidence type="ECO:0000313" key="4">
    <source>
        <dbReference type="Proteomes" id="UP001500782"/>
    </source>
</evidence>
<accession>A0ABP3G9D5</accession>